<evidence type="ECO:0000256" key="2">
    <source>
        <dbReference type="ARBA" id="ARBA00023242"/>
    </source>
</evidence>
<feature type="region of interest" description="Disordered" evidence="3">
    <location>
        <begin position="76"/>
        <end position="95"/>
    </location>
</feature>
<protein>
    <submittedName>
        <fullName evidence="5">Fungal-specific transcription factor domain-containing protein</fullName>
    </submittedName>
</protein>
<proteinExistence type="predicted"/>
<dbReference type="GO" id="GO:0016831">
    <property type="term" value="F:carboxy-lyase activity"/>
    <property type="evidence" value="ECO:0007669"/>
    <property type="project" value="TreeGrafter"/>
</dbReference>
<feature type="domain" description="Zn(2)-C6 fungal-type" evidence="4">
    <location>
        <begin position="41"/>
        <end position="72"/>
    </location>
</feature>
<dbReference type="Pfam" id="PF00172">
    <property type="entry name" value="Zn_clus"/>
    <property type="match status" value="1"/>
</dbReference>
<reference evidence="5" key="1">
    <citation type="journal article" date="2023" name="Mol. Phylogenet. Evol.">
        <title>Genome-scale phylogeny and comparative genomics of the fungal order Sordariales.</title>
        <authorList>
            <person name="Hensen N."/>
            <person name="Bonometti L."/>
            <person name="Westerberg I."/>
            <person name="Brannstrom I.O."/>
            <person name="Guillou S."/>
            <person name="Cros-Aarteil S."/>
            <person name="Calhoun S."/>
            <person name="Haridas S."/>
            <person name="Kuo A."/>
            <person name="Mondo S."/>
            <person name="Pangilinan J."/>
            <person name="Riley R."/>
            <person name="LaButti K."/>
            <person name="Andreopoulos B."/>
            <person name="Lipzen A."/>
            <person name="Chen C."/>
            <person name="Yan M."/>
            <person name="Daum C."/>
            <person name="Ng V."/>
            <person name="Clum A."/>
            <person name="Steindorff A."/>
            <person name="Ohm R.A."/>
            <person name="Martin F."/>
            <person name="Silar P."/>
            <person name="Natvig D.O."/>
            <person name="Lalanne C."/>
            <person name="Gautier V."/>
            <person name="Ament-Velasquez S.L."/>
            <person name="Kruys A."/>
            <person name="Hutchinson M.I."/>
            <person name="Powell A.J."/>
            <person name="Barry K."/>
            <person name="Miller A.N."/>
            <person name="Grigoriev I.V."/>
            <person name="Debuchy R."/>
            <person name="Gladieux P."/>
            <person name="Hiltunen Thoren M."/>
            <person name="Johannesson H."/>
        </authorList>
    </citation>
    <scope>NUCLEOTIDE SEQUENCE</scope>
    <source>
        <strain evidence="5">PSN293</strain>
    </source>
</reference>
<feature type="compositionally biased region" description="Low complexity" evidence="3">
    <location>
        <begin position="1"/>
        <end position="12"/>
    </location>
</feature>
<dbReference type="CDD" id="cd12148">
    <property type="entry name" value="fungal_TF_MHR"/>
    <property type="match status" value="1"/>
</dbReference>
<dbReference type="PANTHER" id="PTHR43374">
    <property type="entry name" value="FLAVIN PRENYLTRANSFERASE"/>
    <property type="match status" value="1"/>
</dbReference>
<dbReference type="Pfam" id="PF04082">
    <property type="entry name" value="Fungal_trans"/>
    <property type="match status" value="1"/>
</dbReference>
<evidence type="ECO:0000313" key="5">
    <source>
        <dbReference type="EMBL" id="KAK4208027.1"/>
    </source>
</evidence>
<comment type="caution">
    <text evidence="5">The sequence shown here is derived from an EMBL/GenBank/DDBJ whole genome shotgun (WGS) entry which is preliminary data.</text>
</comment>
<keyword evidence="6" id="KW-1185">Reference proteome</keyword>
<sequence length="700" mass="78115">MEPSPQQQSQQAPPTPDDVPYDTALVSEILKAKRKSRGIKSCFPCRHRKVRCDGGIPCSNCVRRDHASLCRTAVPNSASGTTGMQSTSSQAHRPSAPSIDLLMNPLGCQDVQHTIRGLEKIEEQIATLKAELLGRRHGYDTQSTPAASFYGTATPPNHHEPLTQSTSSKRRWGRRYIEGASGAAIFLGGRADPPATLGCHDDPTPRSTEDALHLDNIMQPEYFAPRTYPFTNLWTTEASLPDVCRTLPHNSDIIRYWQAFETYVFPFYPALVALEEFRSSMFMFLGRRSTAAAPNTSSASPSFVETTDPSWLALLFAVLACGAQFSDDAAKERDLRSKVFICSSFQCLRTANLFHKTDMNQIQAMALVGHSLRNNLETNSAWIFMGTTLRLAQSIGLHEAASMPVPNQLDEAQERRKRQAKHLWWTLVWQDTLLSITYDRPTTSIFTTTAWTVPYSASSPPSNQCPEHKPKGYTFAEAVFHVCQILLDRSRQEHATGPLQSGTPRTAEILEHSKRRLELTVQEAAPYFRDEAYCKTMQEHLERLALQIHVSYAACAIYRLCLDRNNGTSGAGRAKLKEEYIAHAAKAVRSFLDMYRLSPNVCRSWAFVHNAVSCAVTARRFLPVVPQLNPAPPPPPPPPPSLPSFENLISELITVLEREEKQSEWRDADTNVRYFGPYSRALGSLKETYCQAGSGFKGCF</sequence>
<dbReference type="SMART" id="SM00906">
    <property type="entry name" value="Fungal_trans"/>
    <property type="match status" value="1"/>
</dbReference>
<keyword evidence="1" id="KW-0479">Metal-binding</keyword>
<gene>
    <name evidence="5" type="ORF">QBC37DRAFT_297500</name>
</gene>
<dbReference type="SMART" id="SM00066">
    <property type="entry name" value="GAL4"/>
    <property type="match status" value="1"/>
</dbReference>
<dbReference type="InterPro" id="IPR004507">
    <property type="entry name" value="UbiX-like"/>
</dbReference>
<dbReference type="InterPro" id="IPR007219">
    <property type="entry name" value="XnlR_reg_dom"/>
</dbReference>
<evidence type="ECO:0000259" key="4">
    <source>
        <dbReference type="PROSITE" id="PS50048"/>
    </source>
</evidence>
<dbReference type="Proteomes" id="UP001301769">
    <property type="component" value="Unassembled WGS sequence"/>
</dbReference>
<reference evidence="5" key="2">
    <citation type="submission" date="2023-05" db="EMBL/GenBank/DDBJ databases">
        <authorList>
            <consortium name="Lawrence Berkeley National Laboratory"/>
            <person name="Steindorff A."/>
            <person name="Hensen N."/>
            <person name="Bonometti L."/>
            <person name="Westerberg I."/>
            <person name="Brannstrom I.O."/>
            <person name="Guillou S."/>
            <person name="Cros-Aarteil S."/>
            <person name="Calhoun S."/>
            <person name="Haridas S."/>
            <person name="Kuo A."/>
            <person name="Mondo S."/>
            <person name="Pangilinan J."/>
            <person name="Riley R."/>
            <person name="Labutti K."/>
            <person name="Andreopoulos B."/>
            <person name="Lipzen A."/>
            <person name="Chen C."/>
            <person name="Yanf M."/>
            <person name="Daum C."/>
            <person name="Ng V."/>
            <person name="Clum A."/>
            <person name="Ohm R."/>
            <person name="Martin F."/>
            <person name="Silar P."/>
            <person name="Natvig D."/>
            <person name="Lalanne C."/>
            <person name="Gautier V."/>
            <person name="Ament-Velasquez S.L."/>
            <person name="Kruys A."/>
            <person name="Hutchinson M.I."/>
            <person name="Powell A.J."/>
            <person name="Barry K."/>
            <person name="Miller A.N."/>
            <person name="Grigoriev I.V."/>
            <person name="Debuchy R."/>
            <person name="Gladieux P."/>
            <person name="Thoren M.H."/>
            <person name="Johannesson H."/>
        </authorList>
    </citation>
    <scope>NUCLEOTIDE SEQUENCE</scope>
    <source>
        <strain evidence="5">PSN293</strain>
    </source>
</reference>
<evidence type="ECO:0000256" key="3">
    <source>
        <dbReference type="SAM" id="MobiDB-lite"/>
    </source>
</evidence>
<dbReference type="EMBL" id="MU858262">
    <property type="protein sequence ID" value="KAK4208027.1"/>
    <property type="molecule type" value="Genomic_DNA"/>
</dbReference>
<dbReference type="PROSITE" id="PS50048">
    <property type="entry name" value="ZN2_CY6_FUNGAL_2"/>
    <property type="match status" value="1"/>
</dbReference>
<evidence type="ECO:0000313" key="6">
    <source>
        <dbReference type="Proteomes" id="UP001301769"/>
    </source>
</evidence>
<dbReference type="InterPro" id="IPR001138">
    <property type="entry name" value="Zn2Cys6_DnaBD"/>
</dbReference>
<dbReference type="SUPFAM" id="SSF57701">
    <property type="entry name" value="Zn2/Cys6 DNA-binding domain"/>
    <property type="match status" value="1"/>
</dbReference>
<accession>A0AAN7B2Y9</accession>
<dbReference type="GO" id="GO:0006351">
    <property type="term" value="P:DNA-templated transcription"/>
    <property type="evidence" value="ECO:0007669"/>
    <property type="project" value="InterPro"/>
</dbReference>
<dbReference type="Gene3D" id="4.10.240.10">
    <property type="entry name" value="Zn(2)-C6 fungal-type DNA-binding domain"/>
    <property type="match status" value="1"/>
</dbReference>
<organism evidence="5 6">
    <name type="scientific">Rhypophila decipiens</name>
    <dbReference type="NCBI Taxonomy" id="261697"/>
    <lineage>
        <taxon>Eukaryota</taxon>
        <taxon>Fungi</taxon>
        <taxon>Dikarya</taxon>
        <taxon>Ascomycota</taxon>
        <taxon>Pezizomycotina</taxon>
        <taxon>Sordariomycetes</taxon>
        <taxon>Sordariomycetidae</taxon>
        <taxon>Sordariales</taxon>
        <taxon>Naviculisporaceae</taxon>
        <taxon>Rhypophila</taxon>
    </lineage>
</organism>
<dbReference type="PANTHER" id="PTHR43374:SF5">
    <property type="entry name" value="ZN(II)2CYS6 TRANSCRIPTION FACTOR (EUROFUNG)"/>
    <property type="match status" value="1"/>
</dbReference>
<feature type="region of interest" description="Disordered" evidence="3">
    <location>
        <begin position="1"/>
        <end position="21"/>
    </location>
</feature>
<dbReference type="GO" id="GO:0008270">
    <property type="term" value="F:zinc ion binding"/>
    <property type="evidence" value="ECO:0007669"/>
    <property type="project" value="InterPro"/>
</dbReference>
<feature type="compositionally biased region" description="Low complexity" evidence="3">
    <location>
        <begin position="77"/>
        <end position="91"/>
    </location>
</feature>
<evidence type="ECO:0000256" key="1">
    <source>
        <dbReference type="ARBA" id="ARBA00022723"/>
    </source>
</evidence>
<keyword evidence="2" id="KW-0539">Nucleus</keyword>
<name>A0AAN7B2Y9_9PEZI</name>
<dbReference type="InterPro" id="IPR036864">
    <property type="entry name" value="Zn2-C6_fun-type_DNA-bd_sf"/>
</dbReference>
<dbReference type="PROSITE" id="PS00463">
    <property type="entry name" value="ZN2_CY6_FUNGAL_1"/>
    <property type="match status" value="1"/>
</dbReference>
<dbReference type="AlphaFoldDB" id="A0AAN7B2Y9"/>
<dbReference type="CDD" id="cd00067">
    <property type="entry name" value="GAL4"/>
    <property type="match status" value="1"/>
</dbReference>
<dbReference type="GO" id="GO:0003677">
    <property type="term" value="F:DNA binding"/>
    <property type="evidence" value="ECO:0007669"/>
    <property type="project" value="InterPro"/>
</dbReference>
<feature type="region of interest" description="Disordered" evidence="3">
    <location>
        <begin position="143"/>
        <end position="170"/>
    </location>
</feature>
<dbReference type="GO" id="GO:0000981">
    <property type="term" value="F:DNA-binding transcription factor activity, RNA polymerase II-specific"/>
    <property type="evidence" value="ECO:0007669"/>
    <property type="project" value="InterPro"/>
</dbReference>